<name>A0A840YXU1_9SPHN</name>
<evidence type="ECO:0000256" key="2">
    <source>
        <dbReference type="SAM" id="MobiDB-lite"/>
    </source>
</evidence>
<accession>A0A840YXU1</accession>
<dbReference type="RefSeq" id="WP_184001984.1">
    <property type="nucleotide sequence ID" value="NZ_BAABIF010000004.1"/>
</dbReference>
<dbReference type="Pfam" id="PF03968">
    <property type="entry name" value="LptD_N"/>
    <property type="match status" value="1"/>
</dbReference>
<protein>
    <submittedName>
        <fullName evidence="5">Lipopolysaccharide export system protein LptA</fullName>
    </submittedName>
</protein>
<evidence type="ECO:0000313" key="5">
    <source>
        <dbReference type="EMBL" id="MBB5718336.1"/>
    </source>
</evidence>
<feature type="compositionally biased region" description="Polar residues" evidence="2">
    <location>
        <begin position="161"/>
        <end position="174"/>
    </location>
</feature>
<evidence type="ECO:0000256" key="1">
    <source>
        <dbReference type="ARBA" id="ARBA00022729"/>
    </source>
</evidence>
<keyword evidence="6" id="KW-1185">Reference proteome</keyword>
<proteinExistence type="predicted"/>
<feature type="region of interest" description="Disordered" evidence="2">
    <location>
        <begin position="153"/>
        <end position="181"/>
    </location>
</feature>
<dbReference type="GO" id="GO:0009279">
    <property type="term" value="C:cell outer membrane"/>
    <property type="evidence" value="ECO:0007669"/>
    <property type="project" value="TreeGrafter"/>
</dbReference>
<dbReference type="GO" id="GO:0017089">
    <property type="term" value="F:glycolipid transfer activity"/>
    <property type="evidence" value="ECO:0007669"/>
    <property type="project" value="TreeGrafter"/>
</dbReference>
<evidence type="ECO:0000256" key="3">
    <source>
        <dbReference type="SAM" id="SignalP"/>
    </source>
</evidence>
<reference evidence="5 6" key="1">
    <citation type="submission" date="2020-08" db="EMBL/GenBank/DDBJ databases">
        <title>Genomic Encyclopedia of Type Strains, Phase IV (KMG-IV): sequencing the most valuable type-strain genomes for metagenomic binning, comparative biology and taxonomic classification.</title>
        <authorList>
            <person name="Goeker M."/>
        </authorList>
    </citation>
    <scope>NUCLEOTIDE SEQUENCE [LARGE SCALE GENOMIC DNA]</scope>
    <source>
        <strain evidence="5 6">DSM 27203</strain>
    </source>
</reference>
<dbReference type="GO" id="GO:0030288">
    <property type="term" value="C:outer membrane-bounded periplasmic space"/>
    <property type="evidence" value="ECO:0007669"/>
    <property type="project" value="TreeGrafter"/>
</dbReference>
<dbReference type="Proteomes" id="UP000554342">
    <property type="component" value="Unassembled WGS sequence"/>
</dbReference>
<feature type="domain" description="Organic solvent tolerance-like N-terminal" evidence="4">
    <location>
        <begin position="40"/>
        <end position="146"/>
    </location>
</feature>
<dbReference type="InterPro" id="IPR005653">
    <property type="entry name" value="OstA-like_N"/>
</dbReference>
<evidence type="ECO:0000259" key="4">
    <source>
        <dbReference type="Pfam" id="PF03968"/>
    </source>
</evidence>
<sequence length="181" mass="18679">MTRTRILLPIAFGLSLTGVALTGAMAAQAAHDSGAPIDFSAAHIELQDKAKQAILSGDVVVKQANMTLDAARMTVHYTGQIIGGSPQISRLDAAGGVTVVRPGQRASAQYAVYDLNSRVVTLLGNVRLQQGSNTLNGGRAHINLDSGLATMDGSAVGNGSGTTRQQNGRVTGTFSAPKRNP</sequence>
<dbReference type="PANTHER" id="PTHR36504">
    <property type="entry name" value="LIPOPOLYSACCHARIDE EXPORT SYSTEM PROTEIN LPTA"/>
    <property type="match status" value="1"/>
</dbReference>
<dbReference type="GO" id="GO:0015920">
    <property type="term" value="P:lipopolysaccharide transport"/>
    <property type="evidence" value="ECO:0007669"/>
    <property type="project" value="TreeGrafter"/>
</dbReference>
<dbReference type="EMBL" id="JACIJI010000001">
    <property type="protein sequence ID" value="MBB5718336.1"/>
    <property type="molecule type" value="Genomic_DNA"/>
</dbReference>
<organism evidence="5 6">
    <name type="scientific">Stakelama sediminis</name>
    <dbReference type="NCBI Taxonomy" id="463200"/>
    <lineage>
        <taxon>Bacteria</taxon>
        <taxon>Pseudomonadati</taxon>
        <taxon>Pseudomonadota</taxon>
        <taxon>Alphaproteobacteria</taxon>
        <taxon>Sphingomonadales</taxon>
        <taxon>Sphingomonadaceae</taxon>
        <taxon>Stakelama</taxon>
    </lineage>
</organism>
<dbReference type="Gene3D" id="2.60.450.10">
    <property type="entry name" value="Lipopolysaccharide (LPS) transport protein A like domain"/>
    <property type="match status" value="1"/>
</dbReference>
<dbReference type="InterPro" id="IPR052037">
    <property type="entry name" value="LPS_export_LptA"/>
</dbReference>
<dbReference type="AlphaFoldDB" id="A0A840YXU1"/>
<feature type="signal peptide" evidence="3">
    <location>
        <begin position="1"/>
        <end position="29"/>
    </location>
</feature>
<feature type="chain" id="PRO_5032327310" evidence="3">
    <location>
        <begin position="30"/>
        <end position="181"/>
    </location>
</feature>
<comment type="caution">
    <text evidence="5">The sequence shown here is derived from an EMBL/GenBank/DDBJ whole genome shotgun (WGS) entry which is preliminary data.</text>
</comment>
<evidence type="ECO:0000313" key="6">
    <source>
        <dbReference type="Proteomes" id="UP000554342"/>
    </source>
</evidence>
<keyword evidence="1 3" id="KW-0732">Signal</keyword>
<dbReference type="PANTHER" id="PTHR36504:SF1">
    <property type="entry name" value="LIPOPOLYSACCHARIDE EXPORT SYSTEM PROTEIN LPTA"/>
    <property type="match status" value="1"/>
</dbReference>
<gene>
    <name evidence="5" type="ORF">FHR23_001243</name>
</gene>